<keyword evidence="1" id="KW-0732">Signal</keyword>
<comment type="caution">
    <text evidence="2">The sequence shown here is derived from an EMBL/GenBank/DDBJ whole genome shotgun (WGS) entry which is preliminary data.</text>
</comment>
<evidence type="ECO:0000313" key="2">
    <source>
        <dbReference type="EMBL" id="PKZ69042.1"/>
    </source>
</evidence>
<name>A0A2I1RIU0_FAUOS</name>
<evidence type="ECO:0000256" key="1">
    <source>
        <dbReference type="SAM" id="SignalP"/>
    </source>
</evidence>
<dbReference type="RefSeq" id="WP_101964082.1">
    <property type="nucleotide sequence ID" value="NZ_PKJS01000005.1"/>
</dbReference>
<evidence type="ECO:0008006" key="4">
    <source>
        <dbReference type="Google" id="ProtNLM"/>
    </source>
</evidence>
<feature type="chain" id="PRO_5014128136" description="Lipoprotein" evidence="1">
    <location>
        <begin position="31"/>
        <end position="181"/>
    </location>
</feature>
<dbReference type="Proteomes" id="UP000234914">
    <property type="component" value="Unassembled WGS sequence"/>
</dbReference>
<dbReference type="AlphaFoldDB" id="A0A2I1RIU0"/>
<evidence type="ECO:0000313" key="3">
    <source>
        <dbReference type="Proteomes" id="UP000234914"/>
    </source>
</evidence>
<sequence>MQKKSRALVSPVLTKIGMAMLCALSLNLAACNKPQSPATTSSDGAKQSPALSQPAASDDVFVGCYTVSHTEPAQIKIIKNGDNYAMQMREFNDPSKNWDKPEAMQVIATDSPDIQKYFDIKADEHQYLEKVIARPDRVFVLAKITDSFASLNPQFDSPYLGYIYKGSNTVYKVACEQTTKL</sequence>
<feature type="signal peptide" evidence="1">
    <location>
        <begin position="1"/>
        <end position="30"/>
    </location>
</feature>
<protein>
    <recommendedName>
        <fullName evidence="4">Lipoprotein</fullName>
    </recommendedName>
</protein>
<organism evidence="2 3">
    <name type="scientific">Faucicola osloensis</name>
    <name type="common">Moraxella osloensis</name>
    <dbReference type="NCBI Taxonomy" id="34062"/>
    <lineage>
        <taxon>Bacteria</taxon>
        <taxon>Pseudomonadati</taxon>
        <taxon>Pseudomonadota</taxon>
        <taxon>Gammaproteobacteria</taxon>
        <taxon>Moraxellales</taxon>
        <taxon>Moraxellaceae</taxon>
        <taxon>Faucicola</taxon>
    </lineage>
</organism>
<accession>A0A2I1RIU0</accession>
<dbReference type="EMBL" id="PKJS01000005">
    <property type="protein sequence ID" value="PKZ69042.1"/>
    <property type="molecule type" value="Genomic_DNA"/>
</dbReference>
<reference evidence="2 3" key="1">
    <citation type="submission" date="2017-12" db="EMBL/GenBank/DDBJ databases">
        <title>Phylogenetic diversity of female urinary microbiome.</title>
        <authorList>
            <person name="Thomas-White K."/>
            <person name="Wolfe A.J."/>
        </authorList>
    </citation>
    <scope>NUCLEOTIDE SEQUENCE [LARGE SCALE GENOMIC DNA]</scope>
    <source>
        <strain evidence="2 3">UMB0416</strain>
    </source>
</reference>
<proteinExistence type="predicted"/>
<gene>
    <name evidence="2" type="ORF">CYJ96_04405</name>
</gene>